<dbReference type="PANTHER" id="PTHR40124:SF1">
    <property type="entry name" value="DISAGGREGATASE RELATED REPEAT PROTEIN"/>
    <property type="match status" value="1"/>
</dbReference>
<dbReference type="PANTHER" id="PTHR40124">
    <property type="match status" value="1"/>
</dbReference>
<dbReference type="Pfam" id="PF21294">
    <property type="entry name" value="Polysacc_lyase_14"/>
    <property type="match status" value="1"/>
</dbReference>
<dbReference type="EMBL" id="KV425966">
    <property type="protein sequence ID" value="KZV94900.1"/>
    <property type="molecule type" value="Genomic_DNA"/>
</dbReference>
<evidence type="ECO:0000256" key="1">
    <source>
        <dbReference type="SAM" id="MobiDB-lite"/>
    </source>
</evidence>
<dbReference type="OrthoDB" id="3337916at2759"/>
<name>A0A165JIQ3_EXIGL</name>
<feature type="domain" description="Polysaccharide lyase 14" evidence="2">
    <location>
        <begin position="56"/>
        <end position="273"/>
    </location>
</feature>
<evidence type="ECO:0000259" key="2">
    <source>
        <dbReference type="Pfam" id="PF21294"/>
    </source>
</evidence>
<keyword evidence="4" id="KW-1185">Reference proteome</keyword>
<gene>
    <name evidence="3" type="ORF">EXIGLDRAFT_611259</name>
</gene>
<sequence>MFPLPVTSAWSTLPAAPGVNGVDLVKLDNTVLGVTKILHDLDFSVVTAPGSAPNGTSAWLATYPKGSYNPTGEPRGGIGFYFPGPSGHDWSDASTTQIMFSYAVYFPTGFQFVKGGKLPGPYGGASADEAFACSGGRQEDRAGCFDLRLMWRTAGAGEIYAYVPETDDNTAALSELQNTVIDNSYGVSVARGSFKFATGDWTAVAQRVKLNTVGQKDGELELFVNGKSVLQATGLEIRTSAASVFRGVHFQSFFGGSDNSWATPIDQQVHFAGMSGAVLAAGASPNEGKAAFPLGDSSTVTRTPTGSSDLPTGTGTTSGGDSDSDGTGAAGALRVSGALVAVVAAVAAAFI</sequence>
<reference evidence="3 4" key="1">
    <citation type="journal article" date="2016" name="Mol. Biol. Evol.">
        <title>Comparative Genomics of Early-Diverging Mushroom-Forming Fungi Provides Insights into the Origins of Lignocellulose Decay Capabilities.</title>
        <authorList>
            <person name="Nagy L.G."/>
            <person name="Riley R."/>
            <person name="Tritt A."/>
            <person name="Adam C."/>
            <person name="Daum C."/>
            <person name="Floudas D."/>
            <person name="Sun H."/>
            <person name="Yadav J.S."/>
            <person name="Pangilinan J."/>
            <person name="Larsson K.H."/>
            <person name="Matsuura K."/>
            <person name="Barry K."/>
            <person name="Labutti K."/>
            <person name="Kuo R."/>
            <person name="Ohm R.A."/>
            <person name="Bhattacharya S.S."/>
            <person name="Shirouzu T."/>
            <person name="Yoshinaga Y."/>
            <person name="Martin F.M."/>
            <person name="Grigoriev I.V."/>
            <person name="Hibbett D.S."/>
        </authorList>
    </citation>
    <scope>NUCLEOTIDE SEQUENCE [LARGE SCALE GENOMIC DNA]</scope>
    <source>
        <strain evidence="3 4">HHB12029</strain>
    </source>
</reference>
<dbReference type="Gene3D" id="2.60.120.200">
    <property type="match status" value="1"/>
</dbReference>
<feature type="compositionally biased region" description="Low complexity" evidence="1">
    <location>
        <begin position="303"/>
        <end position="325"/>
    </location>
</feature>
<proteinExistence type="predicted"/>
<protein>
    <recommendedName>
        <fullName evidence="2">Polysaccharide lyase 14 domain-containing protein</fullName>
    </recommendedName>
</protein>
<evidence type="ECO:0000313" key="4">
    <source>
        <dbReference type="Proteomes" id="UP000077266"/>
    </source>
</evidence>
<accession>A0A165JIQ3</accession>
<dbReference type="Proteomes" id="UP000077266">
    <property type="component" value="Unassembled WGS sequence"/>
</dbReference>
<dbReference type="InterPro" id="IPR048958">
    <property type="entry name" value="Polysacc_lyase_14"/>
</dbReference>
<evidence type="ECO:0000313" key="3">
    <source>
        <dbReference type="EMBL" id="KZV94900.1"/>
    </source>
</evidence>
<dbReference type="InParanoid" id="A0A165JIQ3"/>
<feature type="region of interest" description="Disordered" evidence="1">
    <location>
        <begin position="290"/>
        <end position="325"/>
    </location>
</feature>
<dbReference type="AlphaFoldDB" id="A0A165JIQ3"/>
<organism evidence="3 4">
    <name type="scientific">Exidia glandulosa HHB12029</name>
    <dbReference type="NCBI Taxonomy" id="1314781"/>
    <lineage>
        <taxon>Eukaryota</taxon>
        <taxon>Fungi</taxon>
        <taxon>Dikarya</taxon>
        <taxon>Basidiomycota</taxon>
        <taxon>Agaricomycotina</taxon>
        <taxon>Agaricomycetes</taxon>
        <taxon>Auriculariales</taxon>
        <taxon>Exidiaceae</taxon>
        <taxon>Exidia</taxon>
    </lineage>
</organism>